<proteinExistence type="predicted"/>
<organism evidence="1 2">
    <name type="scientific">Paenibacillus thiaminolyticus</name>
    <name type="common">Bacillus thiaminolyticus</name>
    <dbReference type="NCBI Taxonomy" id="49283"/>
    <lineage>
        <taxon>Bacteria</taxon>
        <taxon>Bacillati</taxon>
        <taxon>Bacillota</taxon>
        <taxon>Bacilli</taxon>
        <taxon>Bacillales</taxon>
        <taxon>Paenibacillaceae</taxon>
        <taxon>Paenibacillus</taxon>
    </lineage>
</organism>
<evidence type="ECO:0000313" key="2">
    <source>
        <dbReference type="Proteomes" id="UP000266177"/>
    </source>
</evidence>
<name>A0A3A3GK58_PANTH</name>
<dbReference type="EMBL" id="QYZD01000005">
    <property type="protein sequence ID" value="RJG24756.1"/>
    <property type="molecule type" value="Genomic_DNA"/>
</dbReference>
<dbReference type="OrthoDB" id="384327at2"/>
<comment type="caution">
    <text evidence="1">The sequence shown here is derived from an EMBL/GenBank/DDBJ whole genome shotgun (WGS) entry which is preliminary data.</text>
</comment>
<gene>
    <name evidence="1" type="ORF">DQX05_07845</name>
</gene>
<sequence>MNDAHEVVLDRSLQEDGVKLGDSLTITDTKATMKVVGFAEGETFSHTPVVYIDMKHMVR</sequence>
<evidence type="ECO:0000313" key="1">
    <source>
        <dbReference type="EMBL" id="RJG24756.1"/>
    </source>
</evidence>
<accession>A0A3A3GK58</accession>
<reference evidence="1 2" key="1">
    <citation type="submission" date="2018-09" db="EMBL/GenBank/DDBJ databases">
        <title>Paenibacillus SK2017-BO5.</title>
        <authorList>
            <person name="Piskunova J.V."/>
            <person name="Dubiley S.A."/>
            <person name="Severinov K.V."/>
        </authorList>
    </citation>
    <scope>NUCLEOTIDE SEQUENCE [LARGE SCALE GENOMIC DNA]</scope>
    <source>
        <strain evidence="1 2">BO5</strain>
    </source>
</reference>
<protein>
    <submittedName>
        <fullName evidence="1">Uncharacterized protein</fullName>
    </submittedName>
</protein>
<dbReference type="AlphaFoldDB" id="A0A3A3GK58"/>
<dbReference type="RefSeq" id="WP_119792429.1">
    <property type="nucleotide sequence ID" value="NZ_QYZD01000005.1"/>
</dbReference>
<dbReference type="Proteomes" id="UP000266177">
    <property type="component" value="Unassembled WGS sequence"/>
</dbReference>